<dbReference type="Proteomes" id="UP000599312">
    <property type="component" value="Unassembled WGS sequence"/>
</dbReference>
<dbReference type="RefSeq" id="WP_196273157.1">
    <property type="nucleotide sequence ID" value="NZ_JADQDO010000010.1"/>
</dbReference>
<sequence length="125" mass="12848">MIAMLLALSMAIFPIRGVSAAVAMPPQHPAITSVGHGAHHQTAASHDCEGGADVVVSTDAGSPSRSTSHHALPASCCDMICHAITAAVAMIVSASTPFVRLPAIFSDEQVASNPSTRLERPPRTV</sequence>
<feature type="chain" id="PRO_5036934037" description="DUF2946 domain-containing protein" evidence="1">
    <location>
        <begin position="21"/>
        <end position="125"/>
    </location>
</feature>
<evidence type="ECO:0008006" key="4">
    <source>
        <dbReference type="Google" id="ProtNLM"/>
    </source>
</evidence>
<evidence type="ECO:0000313" key="2">
    <source>
        <dbReference type="EMBL" id="MBF9235167.1"/>
    </source>
</evidence>
<dbReference type="AlphaFoldDB" id="A0A931BPP6"/>
<gene>
    <name evidence="2" type="ORF">I2H38_17475</name>
</gene>
<accession>A0A931BPP6</accession>
<keyword evidence="1" id="KW-0732">Signal</keyword>
<dbReference type="EMBL" id="JADQDO010000010">
    <property type="protein sequence ID" value="MBF9235167.1"/>
    <property type="molecule type" value="Genomic_DNA"/>
</dbReference>
<keyword evidence="3" id="KW-1185">Reference proteome</keyword>
<comment type="caution">
    <text evidence="2">The sequence shown here is derived from an EMBL/GenBank/DDBJ whole genome shotgun (WGS) entry which is preliminary data.</text>
</comment>
<name>A0A931BPP6_9HYPH</name>
<evidence type="ECO:0000313" key="3">
    <source>
        <dbReference type="Proteomes" id="UP000599312"/>
    </source>
</evidence>
<proteinExistence type="predicted"/>
<feature type="signal peptide" evidence="1">
    <location>
        <begin position="1"/>
        <end position="20"/>
    </location>
</feature>
<protein>
    <recommendedName>
        <fullName evidence="4">DUF2946 domain-containing protein</fullName>
    </recommendedName>
</protein>
<organism evidence="2 3">
    <name type="scientific">Microvirga alba</name>
    <dbReference type="NCBI Taxonomy" id="2791025"/>
    <lineage>
        <taxon>Bacteria</taxon>
        <taxon>Pseudomonadati</taxon>
        <taxon>Pseudomonadota</taxon>
        <taxon>Alphaproteobacteria</taxon>
        <taxon>Hyphomicrobiales</taxon>
        <taxon>Methylobacteriaceae</taxon>
        <taxon>Microvirga</taxon>
    </lineage>
</organism>
<reference evidence="2" key="1">
    <citation type="submission" date="2020-11" db="EMBL/GenBank/DDBJ databases">
        <authorList>
            <person name="Kim M.K."/>
        </authorList>
    </citation>
    <scope>NUCLEOTIDE SEQUENCE</scope>
    <source>
        <strain evidence="2">BT350</strain>
    </source>
</reference>
<evidence type="ECO:0000256" key="1">
    <source>
        <dbReference type="SAM" id="SignalP"/>
    </source>
</evidence>